<dbReference type="EMBL" id="JAYWIO010000002">
    <property type="protein sequence ID" value="KAK7282906.1"/>
    <property type="molecule type" value="Genomic_DNA"/>
</dbReference>
<protein>
    <recommendedName>
        <fullName evidence="1">F-box domain-containing protein</fullName>
    </recommendedName>
</protein>
<dbReference type="SUPFAM" id="SSF81383">
    <property type="entry name" value="F-box domain"/>
    <property type="match status" value="1"/>
</dbReference>
<accession>A0AAN9P1D5</accession>
<proteinExistence type="predicted"/>
<evidence type="ECO:0000313" key="3">
    <source>
        <dbReference type="Proteomes" id="UP001372338"/>
    </source>
</evidence>
<dbReference type="Proteomes" id="UP001372338">
    <property type="component" value="Unassembled WGS sequence"/>
</dbReference>
<dbReference type="AlphaFoldDB" id="A0AAN9P1D5"/>
<sequence length="398" mass="44167">MEPATTTKRAKQSENQNQDRLGDLPDCLIIHILTFVKCRDAARTCVLSKRWKHLYKRMSILLLNASDFATVKIFAKFVSKLLLHRDSSVALHTLDFRRYGVIETRILKKVLHYAVSNNVRRLGIDIQPDDRLLPIIGCSVFSCRSLTSLKLSVYCKNYSEEKIVFPESPDLPALTSLDVTNIVFCASSGSDRAEPFSNLSKLNNLFIGSYTLRDAKTLCVSSVTLSSLAFRAYCCPSKIVLSTPNLCSFDFSGVTCHDLSGSGLSAVKRVNIDADTSYCSSEPPFILLNWVKELVNVQSMMVTINTLQVLFLIPDLVKINFPSLGNLKSMKVKMKPLSCAVTESLGPFKSRKAQKMILLVIQKGSSSECSEEEGILHLGAQTILTYLLSQNETSLIAS</sequence>
<dbReference type="CDD" id="cd22160">
    <property type="entry name" value="F-box_AtFBL13-like"/>
    <property type="match status" value="1"/>
</dbReference>
<dbReference type="Gene3D" id="1.20.1280.50">
    <property type="match status" value="1"/>
</dbReference>
<name>A0AAN9P1D5_CROPI</name>
<evidence type="ECO:0000313" key="2">
    <source>
        <dbReference type="EMBL" id="KAK7282906.1"/>
    </source>
</evidence>
<dbReference type="InterPro" id="IPR001810">
    <property type="entry name" value="F-box_dom"/>
</dbReference>
<feature type="domain" description="F-box" evidence="1">
    <location>
        <begin position="23"/>
        <end position="54"/>
    </location>
</feature>
<dbReference type="PANTHER" id="PTHR32212">
    <property type="entry name" value="CYCLIN-LIKE F-BOX"/>
    <property type="match status" value="1"/>
</dbReference>
<dbReference type="Pfam" id="PF00646">
    <property type="entry name" value="F-box"/>
    <property type="match status" value="1"/>
</dbReference>
<comment type="caution">
    <text evidence="2">The sequence shown here is derived from an EMBL/GenBank/DDBJ whole genome shotgun (WGS) entry which is preliminary data.</text>
</comment>
<evidence type="ECO:0000259" key="1">
    <source>
        <dbReference type="Pfam" id="PF00646"/>
    </source>
</evidence>
<reference evidence="2 3" key="1">
    <citation type="submission" date="2024-01" db="EMBL/GenBank/DDBJ databases">
        <title>The genomes of 5 underutilized Papilionoideae crops provide insights into root nodulation and disease resistanc.</title>
        <authorList>
            <person name="Yuan L."/>
        </authorList>
    </citation>
    <scope>NUCLEOTIDE SEQUENCE [LARGE SCALE GENOMIC DNA]</scope>
    <source>
        <strain evidence="2">ZHUSHIDOU_FW_LH</strain>
        <tissue evidence="2">Leaf</tissue>
    </source>
</reference>
<dbReference type="InterPro" id="IPR036047">
    <property type="entry name" value="F-box-like_dom_sf"/>
</dbReference>
<dbReference type="InterPro" id="IPR053781">
    <property type="entry name" value="F-box_AtFBL13-like"/>
</dbReference>
<organism evidence="2 3">
    <name type="scientific">Crotalaria pallida</name>
    <name type="common">Smooth rattlebox</name>
    <name type="synonym">Crotalaria striata</name>
    <dbReference type="NCBI Taxonomy" id="3830"/>
    <lineage>
        <taxon>Eukaryota</taxon>
        <taxon>Viridiplantae</taxon>
        <taxon>Streptophyta</taxon>
        <taxon>Embryophyta</taxon>
        <taxon>Tracheophyta</taxon>
        <taxon>Spermatophyta</taxon>
        <taxon>Magnoliopsida</taxon>
        <taxon>eudicotyledons</taxon>
        <taxon>Gunneridae</taxon>
        <taxon>Pentapetalae</taxon>
        <taxon>rosids</taxon>
        <taxon>fabids</taxon>
        <taxon>Fabales</taxon>
        <taxon>Fabaceae</taxon>
        <taxon>Papilionoideae</taxon>
        <taxon>50 kb inversion clade</taxon>
        <taxon>genistoids sensu lato</taxon>
        <taxon>core genistoids</taxon>
        <taxon>Crotalarieae</taxon>
        <taxon>Crotalaria</taxon>
    </lineage>
</organism>
<dbReference type="SUPFAM" id="SSF52047">
    <property type="entry name" value="RNI-like"/>
    <property type="match status" value="1"/>
</dbReference>
<dbReference type="PANTHER" id="PTHR32212:SF269">
    <property type="entry name" value="F-BOX_RNI_FBD-LIKE DOMAIN PROTEIN"/>
    <property type="match status" value="1"/>
</dbReference>
<gene>
    <name evidence="2" type="ORF">RIF29_12020</name>
</gene>
<keyword evidence="3" id="KW-1185">Reference proteome</keyword>